<protein>
    <submittedName>
        <fullName evidence="1">Uncharacterized protein</fullName>
    </submittedName>
</protein>
<evidence type="ECO:0000313" key="1">
    <source>
        <dbReference type="EMBL" id="GMM53962.1"/>
    </source>
</evidence>
<accession>A0AAV5RTC9</accession>
<gene>
    <name evidence="1" type="ORF">DAKH74_005780</name>
</gene>
<dbReference type="EMBL" id="BTGD01000001">
    <property type="protein sequence ID" value="GMM53962.1"/>
    <property type="molecule type" value="Genomic_DNA"/>
</dbReference>
<name>A0AAV5RTC9_MAUHU</name>
<keyword evidence="2" id="KW-1185">Reference proteome</keyword>
<comment type="caution">
    <text evidence="1">The sequence shown here is derived from an EMBL/GenBank/DDBJ whole genome shotgun (WGS) entry which is preliminary data.</text>
</comment>
<organism evidence="1 2">
    <name type="scientific">Maudiozyma humilis</name>
    <name type="common">Sour dough yeast</name>
    <name type="synonym">Kazachstania humilis</name>
    <dbReference type="NCBI Taxonomy" id="51915"/>
    <lineage>
        <taxon>Eukaryota</taxon>
        <taxon>Fungi</taxon>
        <taxon>Dikarya</taxon>
        <taxon>Ascomycota</taxon>
        <taxon>Saccharomycotina</taxon>
        <taxon>Saccharomycetes</taxon>
        <taxon>Saccharomycetales</taxon>
        <taxon>Saccharomycetaceae</taxon>
        <taxon>Maudiozyma</taxon>
    </lineage>
</organism>
<dbReference type="Proteomes" id="UP001377567">
    <property type="component" value="Unassembled WGS sequence"/>
</dbReference>
<proteinExistence type="predicted"/>
<evidence type="ECO:0000313" key="2">
    <source>
        <dbReference type="Proteomes" id="UP001377567"/>
    </source>
</evidence>
<sequence>MSHLSEGYPGRGKLAISLGVICVKHSKGRRAMGAPVGEKSVIGNPDKFSVENRRSCGIDMLSFFDLRECCWHMDQPLAAGLHSVNFLILQLGYSKADDLRYAYRLASTTEVRNVALLRALYN</sequence>
<reference evidence="1 2" key="1">
    <citation type="journal article" date="2023" name="Elife">
        <title>Identification of key yeast species and microbe-microbe interactions impacting larval growth of Drosophila in the wild.</title>
        <authorList>
            <person name="Mure A."/>
            <person name="Sugiura Y."/>
            <person name="Maeda R."/>
            <person name="Honda K."/>
            <person name="Sakurai N."/>
            <person name="Takahashi Y."/>
            <person name="Watada M."/>
            <person name="Katoh T."/>
            <person name="Gotoh A."/>
            <person name="Gotoh Y."/>
            <person name="Taniguchi I."/>
            <person name="Nakamura K."/>
            <person name="Hayashi T."/>
            <person name="Katayama T."/>
            <person name="Uemura T."/>
            <person name="Hattori Y."/>
        </authorList>
    </citation>
    <scope>NUCLEOTIDE SEQUENCE [LARGE SCALE GENOMIC DNA]</scope>
    <source>
        <strain evidence="1 2">KH-74</strain>
    </source>
</reference>
<dbReference type="AlphaFoldDB" id="A0AAV5RTC9"/>